<sequence>LYPQVPPKKMTISKTSHKEARDYDRVKAAILDTLEVGPKTFRQRFRSQTYPAGARPRLVAQSLKEACRRWLQPEARTAEEITEQVVLEQFVHILPARGRAWVLCHRPATLIIQETTRPLPYRMRQEVKEEVQAMLALGVVEPSRSEWRSPMVLVPKLDGTRRFCIDFRKVNAISRFDTYPMPWVD</sequence>
<reference evidence="3" key="3">
    <citation type="submission" date="2025-09" db="UniProtKB">
        <authorList>
            <consortium name="Ensembl"/>
        </authorList>
    </citation>
    <scope>IDENTIFICATION</scope>
</reference>
<dbReference type="InterPro" id="IPR038269">
    <property type="entry name" value="SCAN_sf"/>
</dbReference>
<dbReference type="STRING" id="38772.ENSGAGP00000008960"/>
<dbReference type="SUPFAM" id="SSF56672">
    <property type="entry name" value="DNA/RNA polymerases"/>
    <property type="match status" value="1"/>
</dbReference>
<dbReference type="PANTHER" id="PTHR45935:SF15">
    <property type="entry name" value="SCAN BOX DOMAIN-CONTAINING PROTEIN"/>
    <property type="match status" value="1"/>
</dbReference>
<protein>
    <recommendedName>
        <fullName evidence="2">SCAN box domain-containing protein</fullName>
    </recommendedName>
</protein>
<dbReference type="SMART" id="SM00431">
    <property type="entry name" value="SCAN"/>
    <property type="match status" value="1"/>
</dbReference>
<keyword evidence="4" id="KW-1185">Reference proteome</keyword>
<dbReference type="InterPro" id="IPR043502">
    <property type="entry name" value="DNA/RNA_pol_sf"/>
</dbReference>
<dbReference type="AlphaFoldDB" id="A0A452H2Y7"/>
<dbReference type="InterPro" id="IPR003309">
    <property type="entry name" value="SCAN_dom"/>
</dbReference>
<dbReference type="Ensembl" id="ENSGAGT00000010293.1">
    <property type="protein sequence ID" value="ENSGAGP00000008960.1"/>
    <property type="gene ID" value="ENSGAGG00000007081.1"/>
</dbReference>
<dbReference type="Pfam" id="PF02023">
    <property type="entry name" value="SCAN"/>
    <property type="match status" value="1"/>
</dbReference>
<evidence type="ECO:0000313" key="4">
    <source>
        <dbReference type="Proteomes" id="UP000291020"/>
    </source>
</evidence>
<dbReference type="InterPro" id="IPR050916">
    <property type="entry name" value="SCAN-C2H2_zinc_finger"/>
</dbReference>
<organism evidence="3 4">
    <name type="scientific">Gopherus agassizii</name>
    <name type="common">Agassiz's desert tortoise</name>
    <dbReference type="NCBI Taxonomy" id="38772"/>
    <lineage>
        <taxon>Eukaryota</taxon>
        <taxon>Metazoa</taxon>
        <taxon>Chordata</taxon>
        <taxon>Craniata</taxon>
        <taxon>Vertebrata</taxon>
        <taxon>Euteleostomi</taxon>
        <taxon>Archelosauria</taxon>
        <taxon>Testudinata</taxon>
        <taxon>Testudines</taxon>
        <taxon>Cryptodira</taxon>
        <taxon>Durocryptodira</taxon>
        <taxon>Testudinoidea</taxon>
        <taxon>Testudinidae</taxon>
        <taxon>Gopherus</taxon>
    </lineage>
</organism>
<proteinExistence type="predicted"/>
<evidence type="ECO:0000256" key="1">
    <source>
        <dbReference type="ARBA" id="ARBA00023242"/>
    </source>
</evidence>
<reference evidence="3" key="2">
    <citation type="submission" date="2025-08" db="UniProtKB">
        <authorList>
            <consortium name="Ensembl"/>
        </authorList>
    </citation>
    <scope>IDENTIFICATION</scope>
</reference>
<dbReference type="Gene3D" id="1.10.4020.10">
    <property type="entry name" value="DNA breaking-rejoining enzymes"/>
    <property type="match status" value="1"/>
</dbReference>
<name>A0A452H2Y7_9SAUR</name>
<evidence type="ECO:0000259" key="2">
    <source>
        <dbReference type="PROSITE" id="PS50804"/>
    </source>
</evidence>
<dbReference type="PANTHER" id="PTHR45935">
    <property type="entry name" value="PROTEIN ZBED8-RELATED"/>
    <property type="match status" value="1"/>
</dbReference>
<feature type="domain" description="SCAN box" evidence="2">
    <location>
        <begin position="42"/>
        <end position="109"/>
    </location>
</feature>
<accession>A0A452H2Y7</accession>
<dbReference type="Gene3D" id="3.10.10.10">
    <property type="entry name" value="HIV Type 1 Reverse Transcriptase, subunit A, domain 1"/>
    <property type="match status" value="1"/>
</dbReference>
<dbReference type="SUPFAM" id="SSF47353">
    <property type="entry name" value="Retrovirus capsid dimerization domain-like"/>
    <property type="match status" value="1"/>
</dbReference>
<evidence type="ECO:0000313" key="3">
    <source>
        <dbReference type="Ensembl" id="ENSGAGP00000008960.1"/>
    </source>
</evidence>
<keyword evidence="1" id="KW-0539">Nucleus</keyword>
<dbReference type="PROSITE" id="PS50804">
    <property type="entry name" value="SCAN_BOX"/>
    <property type="match status" value="1"/>
</dbReference>
<reference evidence="4" key="1">
    <citation type="journal article" date="2017" name="PLoS ONE">
        <title>The Agassiz's desert tortoise genome provides a resource for the conservation of a threatened species.</title>
        <authorList>
            <person name="Tollis M."/>
            <person name="DeNardo D.F."/>
            <person name="Cornelius J.A."/>
            <person name="Dolby G.A."/>
            <person name="Edwards T."/>
            <person name="Henen B.T."/>
            <person name="Karl A.E."/>
            <person name="Murphy R.W."/>
            <person name="Kusumi K."/>
        </authorList>
    </citation>
    <scope>NUCLEOTIDE SEQUENCE [LARGE SCALE GENOMIC DNA]</scope>
</reference>
<dbReference type="Proteomes" id="UP000291020">
    <property type="component" value="Unassembled WGS sequence"/>
</dbReference>